<dbReference type="FunFam" id="3.40.50.1860:FF:000001">
    <property type="entry name" value="Glutamate racemase"/>
    <property type="match status" value="1"/>
</dbReference>
<keyword evidence="3 7" id="KW-0133">Cell shape</keyword>
<dbReference type="PROSITE" id="PS00923">
    <property type="entry name" value="ASP_GLU_RACEMASE_1"/>
    <property type="match status" value="1"/>
</dbReference>
<dbReference type="Gene3D" id="3.40.50.1860">
    <property type="match status" value="2"/>
</dbReference>
<dbReference type="PROSITE" id="PS00924">
    <property type="entry name" value="ASP_GLU_RACEMASE_2"/>
    <property type="match status" value="1"/>
</dbReference>
<dbReference type="AlphaFoldDB" id="A0A7X9P417"/>
<evidence type="ECO:0000313" key="9">
    <source>
        <dbReference type="Proteomes" id="UP000576082"/>
    </source>
</evidence>
<keyword evidence="6 7" id="KW-0961">Cell wall biogenesis/degradation</keyword>
<dbReference type="InterPro" id="IPR004391">
    <property type="entry name" value="Glu_race"/>
</dbReference>
<feature type="binding site" evidence="7">
    <location>
        <begin position="180"/>
        <end position="181"/>
    </location>
    <ligand>
        <name>substrate</name>
    </ligand>
</feature>
<dbReference type="InterPro" id="IPR033134">
    <property type="entry name" value="Asp/Glu_racemase_AS_2"/>
</dbReference>
<feature type="binding site" evidence="7">
    <location>
        <begin position="38"/>
        <end position="39"/>
    </location>
    <ligand>
        <name>substrate</name>
    </ligand>
</feature>
<evidence type="ECO:0000256" key="5">
    <source>
        <dbReference type="ARBA" id="ARBA00023235"/>
    </source>
</evidence>
<dbReference type="PANTHER" id="PTHR21198:SF2">
    <property type="entry name" value="GLUTAMATE RACEMASE"/>
    <property type="match status" value="1"/>
</dbReference>
<evidence type="ECO:0000256" key="7">
    <source>
        <dbReference type="HAMAP-Rule" id="MF_00258"/>
    </source>
</evidence>
<evidence type="ECO:0000256" key="2">
    <source>
        <dbReference type="ARBA" id="ARBA00013090"/>
    </source>
</evidence>
<dbReference type="InterPro" id="IPR015942">
    <property type="entry name" value="Asp/Glu/hydantoin_racemase"/>
</dbReference>
<feature type="binding site" evidence="7">
    <location>
        <begin position="70"/>
        <end position="71"/>
    </location>
    <ligand>
        <name>substrate</name>
    </ligand>
</feature>
<evidence type="ECO:0000256" key="6">
    <source>
        <dbReference type="ARBA" id="ARBA00023316"/>
    </source>
</evidence>
<dbReference type="GO" id="GO:0009252">
    <property type="term" value="P:peptidoglycan biosynthetic process"/>
    <property type="evidence" value="ECO:0007669"/>
    <property type="project" value="UniProtKB-UniRule"/>
</dbReference>
<keyword evidence="5 7" id="KW-0413">Isomerase</keyword>
<organism evidence="8 9">
    <name type="scientific">Flammeovirga aprica JL-4</name>
    <dbReference type="NCBI Taxonomy" id="694437"/>
    <lineage>
        <taxon>Bacteria</taxon>
        <taxon>Pseudomonadati</taxon>
        <taxon>Bacteroidota</taxon>
        <taxon>Cytophagia</taxon>
        <taxon>Cytophagales</taxon>
        <taxon>Flammeovirgaceae</taxon>
        <taxon>Flammeovirga</taxon>
    </lineage>
</organism>
<accession>A0A7X9P417</accession>
<dbReference type="Pfam" id="PF01177">
    <property type="entry name" value="Asp_Glu_race"/>
    <property type="match status" value="1"/>
</dbReference>
<dbReference type="SUPFAM" id="SSF53681">
    <property type="entry name" value="Aspartate/glutamate racemase"/>
    <property type="match status" value="2"/>
</dbReference>
<dbReference type="GO" id="GO:0008881">
    <property type="term" value="F:glutamate racemase activity"/>
    <property type="evidence" value="ECO:0007669"/>
    <property type="project" value="UniProtKB-UniRule"/>
</dbReference>
<keyword evidence="4 7" id="KW-0573">Peptidoglycan synthesis</keyword>
<dbReference type="PANTHER" id="PTHR21198">
    <property type="entry name" value="GLUTAMATE RACEMASE"/>
    <property type="match status" value="1"/>
</dbReference>
<keyword evidence="9" id="KW-1185">Reference proteome</keyword>
<comment type="function">
    <text evidence="7">Provides the (R)-glutamate required for cell wall biosynthesis.</text>
</comment>
<evidence type="ECO:0000256" key="4">
    <source>
        <dbReference type="ARBA" id="ARBA00022984"/>
    </source>
</evidence>
<gene>
    <name evidence="7 8" type="primary">murI</name>
    <name evidence="8" type="ORF">HHU12_11240</name>
</gene>
<dbReference type="UniPathway" id="UPA00219"/>
<reference evidence="8 9" key="1">
    <citation type="submission" date="2020-04" db="EMBL/GenBank/DDBJ databases">
        <title>Flammeovirga sp. SR4, a novel species isolated from seawater.</title>
        <authorList>
            <person name="Wang X."/>
        </authorList>
    </citation>
    <scope>NUCLEOTIDE SEQUENCE [LARGE SCALE GENOMIC DNA]</scope>
    <source>
        <strain evidence="8 9">ATCC 23126</strain>
    </source>
</reference>
<dbReference type="HAMAP" id="MF_00258">
    <property type="entry name" value="Glu_racemase"/>
    <property type="match status" value="1"/>
</dbReference>
<comment type="caution">
    <text evidence="8">The sequence shown here is derived from an EMBL/GenBank/DDBJ whole genome shotgun (WGS) entry which is preliminary data.</text>
</comment>
<evidence type="ECO:0000313" key="8">
    <source>
        <dbReference type="EMBL" id="NME68534.1"/>
    </source>
</evidence>
<dbReference type="InterPro" id="IPR018187">
    <property type="entry name" value="Asp/Glu_racemase_AS_1"/>
</dbReference>
<dbReference type="RefSeq" id="WP_169656836.1">
    <property type="nucleotide sequence ID" value="NZ_JABANE010000025.1"/>
</dbReference>
<comment type="pathway">
    <text evidence="7">Cell wall biogenesis; peptidoglycan biosynthesis.</text>
</comment>
<comment type="catalytic activity">
    <reaction evidence="1 7">
        <text>L-glutamate = D-glutamate</text>
        <dbReference type="Rhea" id="RHEA:12813"/>
        <dbReference type="ChEBI" id="CHEBI:29985"/>
        <dbReference type="ChEBI" id="CHEBI:29986"/>
        <dbReference type="EC" id="5.1.1.3"/>
    </reaction>
</comment>
<dbReference type="Proteomes" id="UP000576082">
    <property type="component" value="Unassembled WGS sequence"/>
</dbReference>
<dbReference type="EC" id="5.1.1.3" evidence="2 7"/>
<protein>
    <recommendedName>
        <fullName evidence="2 7">Glutamate racemase</fullName>
        <ecNumber evidence="2 7">5.1.1.3</ecNumber>
    </recommendedName>
</protein>
<dbReference type="EMBL" id="JABANE010000025">
    <property type="protein sequence ID" value="NME68534.1"/>
    <property type="molecule type" value="Genomic_DNA"/>
</dbReference>
<comment type="similarity">
    <text evidence="7">Belongs to the aspartate/glutamate racemases family.</text>
</comment>
<dbReference type="GO" id="GO:0071555">
    <property type="term" value="P:cell wall organization"/>
    <property type="evidence" value="ECO:0007669"/>
    <property type="project" value="UniProtKB-KW"/>
</dbReference>
<feature type="binding site" evidence="7">
    <location>
        <begin position="6"/>
        <end position="7"/>
    </location>
    <ligand>
        <name>substrate</name>
    </ligand>
</feature>
<dbReference type="GO" id="GO:0008360">
    <property type="term" value="P:regulation of cell shape"/>
    <property type="evidence" value="ECO:0007669"/>
    <property type="project" value="UniProtKB-KW"/>
</dbReference>
<dbReference type="InterPro" id="IPR001920">
    <property type="entry name" value="Asp/Glu_race"/>
</dbReference>
<sequence length="258" mass="28340">MIAFFDSGLGGLSVWNTFYEQMPEQSMLYFADQKYIPYGSKTKEALIERAYKITDFLISKGATIIVVACNTATAAVIKSLREKYDIPFVGMEPAIKPAALASKTKSIGVLATEGTFSGELFKQTKEKFTKGINVIVQPGYGMVELVEEGMMGTENAIAVLKPLVVPMLQEKVDQIVLGCTHYPFLKEDIQKIVGVEVNLIDPAPAVVKQIKRVMSAPLAEAEPKYHFFTSNDSITNFQLGVEQLTGYSVKAVYQTASL</sequence>
<feature type="active site" description="Proton donor/acceptor" evidence="7">
    <location>
        <position position="69"/>
    </location>
</feature>
<name>A0A7X9P417_9BACT</name>
<feature type="active site" description="Proton donor/acceptor" evidence="7">
    <location>
        <position position="179"/>
    </location>
</feature>
<evidence type="ECO:0000256" key="1">
    <source>
        <dbReference type="ARBA" id="ARBA00001602"/>
    </source>
</evidence>
<evidence type="ECO:0000256" key="3">
    <source>
        <dbReference type="ARBA" id="ARBA00022960"/>
    </source>
</evidence>
<dbReference type="NCBIfam" id="TIGR00067">
    <property type="entry name" value="glut_race"/>
    <property type="match status" value="1"/>
</dbReference>
<proteinExistence type="inferred from homology"/>